<evidence type="ECO:0000256" key="2">
    <source>
        <dbReference type="ARBA" id="ARBA00006425"/>
    </source>
</evidence>
<reference evidence="5 6" key="1">
    <citation type="submission" date="2014-04" db="EMBL/GenBank/DDBJ databases">
        <title>A new species of microsporidia sheds light on the evolution of extreme parasitism.</title>
        <authorList>
            <person name="Haag K.L."/>
            <person name="James T.Y."/>
            <person name="Larsson R."/>
            <person name="Schaer T.M."/>
            <person name="Refardt D."/>
            <person name="Pombert J.-F."/>
            <person name="Ebert D."/>
        </authorList>
    </citation>
    <scope>NUCLEOTIDE SEQUENCE [LARGE SCALE GENOMIC DNA]</scope>
    <source>
        <strain evidence="5 6">UGP3</strain>
        <tissue evidence="5">Spores</tissue>
    </source>
</reference>
<name>A0A098VWH2_9MICR</name>
<organism evidence="5 6">
    <name type="scientific">Mitosporidium daphniae</name>
    <dbReference type="NCBI Taxonomy" id="1485682"/>
    <lineage>
        <taxon>Eukaryota</taxon>
        <taxon>Fungi</taxon>
        <taxon>Fungi incertae sedis</taxon>
        <taxon>Microsporidia</taxon>
        <taxon>Mitosporidium</taxon>
    </lineage>
</organism>
<evidence type="ECO:0000256" key="3">
    <source>
        <dbReference type="ARBA" id="ARBA00023128"/>
    </source>
</evidence>
<gene>
    <name evidence="5" type="ORF">DI09_20p230</name>
</gene>
<comment type="subcellular location">
    <subcellularLocation>
        <location evidence="1">Mitochondrion</location>
    </subcellularLocation>
</comment>
<keyword evidence="4" id="KW-1015">Disulfide bond</keyword>
<comment type="caution">
    <text evidence="5">The sequence shown here is derived from an EMBL/GenBank/DDBJ whole genome shotgun (WGS) entry which is preliminary data.</text>
</comment>
<dbReference type="OrthoDB" id="1107506at2759"/>
<dbReference type="RefSeq" id="XP_013238533.1">
    <property type="nucleotide sequence ID" value="XM_013383079.1"/>
</dbReference>
<dbReference type="InterPro" id="IPR003213">
    <property type="entry name" value="Cyt_c_oxidase_su6B"/>
</dbReference>
<dbReference type="CDD" id="cd00926">
    <property type="entry name" value="Cyt_c_Oxidase_VIb"/>
    <property type="match status" value="1"/>
</dbReference>
<dbReference type="AlphaFoldDB" id="A0A098VWH2"/>
<dbReference type="EMBL" id="JMKJ01000122">
    <property type="protein sequence ID" value="KGG52106.1"/>
    <property type="molecule type" value="Genomic_DNA"/>
</dbReference>
<evidence type="ECO:0000256" key="1">
    <source>
        <dbReference type="ARBA" id="ARBA00004173"/>
    </source>
</evidence>
<sequence>MIIIPENEELIDQPFKSEADLEAEAQLAQLEDLRGKANALLFDQMQLKLETAPYDARFPHQNQTKHCWQNYVDYQKCIRAKGDHYKPCEHFRWIYKIMCPPLWVGTLMVF</sequence>
<evidence type="ECO:0000256" key="4">
    <source>
        <dbReference type="ARBA" id="ARBA00023157"/>
    </source>
</evidence>
<dbReference type="InterPro" id="IPR048280">
    <property type="entry name" value="COX6B-like"/>
</dbReference>
<dbReference type="GeneID" id="25259015"/>
<accession>A0A098VWH2</accession>
<comment type="similarity">
    <text evidence="2">Belongs to the cytochrome c oxidase subunit 6B family.</text>
</comment>
<dbReference type="InterPro" id="IPR036549">
    <property type="entry name" value="CX6/COA6-like_sf"/>
</dbReference>
<keyword evidence="3" id="KW-0496">Mitochondrion</keyword>
<dbReference type="VEuPathDB" id="MicrosporidiaDB:DI09_20p230"/>
<dbReference type="HOGENOM" id="CLU_2171654_0_0_1"/>
<dbReference type="Pfam" id="PF02297">
    <property type="entry name" value="COX6B"/>
    <property type="match status" value="1"/>
</dbReference>
<dbReference type="GO" id="GO:0005739">
    <property type="term" value="C:mitochondrion"/>
    <property type="evidence" value="ECO:0007669"/>
    <property type="project" value="UniProtKB-SubCell"/>
</dbReference>
<dbReference type="Gene3D" id="1.10.10.140">
    <property type="entry name" value="Cytochrome c oxidase, subunit VIb"/>
    <property type="match status" value="1"/>
</dbReference>
<protein>
    <submittedName>
        <fullName evidence="5">Polypeptide vib of cytochrome c oxidase</fullName>
    </submittedName>
</protein>
<evidence type="ECO:0000313" key="5">
    <source>
        <dbReference type="EMBL" id="KGG52106.1"/>
    </source>
</evidence>
<keyword evidence="6" id="KW-1185">Reference proteome</keyword>
<dbReference type="SUPFAM" id="SSF47694">
    <property type="entry name" value="Cytochrome c oxidase subunit h"/>
    <property type="match status" value="1"/>
</dbReference>
<dbReference type="Proteomes" id="UP000029725">
    <property type="component" value="Unassembled WGS sequence"/>
</dbReference>
<dbReference type="GO" id="GO:0045277">
    <property type="term" value="C:respiratory chain complex IV"/>
    <property type="evidence" value="ECO:0007669"/>
    <property type="project" value="InterPro"/>
</dbReference>
<dbReference type="PANTHER" id="PTHR11387">
    <property type="entry name" value="CYTOCHROME C OXIDASE SUBUNIT 6B"/>
    <property type="match status" value="1"/>
</dbReference>
<evidence type="ECO:0000313" key="6">
    <source>
        <dbReference type="Proteomes" id="UP000029725"/>
    </source>
</evidence>
<proteinExistence type="inferred from homology"/>